<dbReference type="PANTHER" id="PTHR23427:SF2">
    <property type="entry name" value="SURFEIT LOCUS PROTEIN 1"/>
    <property type="match status" value="1"/>
</dbReference>
<accession>R7TNS8</accession>
<feature type="non-terminal residue" evidence="7">
    <location>
        <position position="1"/>
    </location>
</feature>
<dbReference type="EnsemblMetazoa" id="CapteT97989">
    <property type="protein sequence ID" value="CapteP97989"/>
    <property type="gene ID" value="CapteG97989"/>
</dbReference>
<evidence type="ECO:0000313" key="8">
    <source>
        <dbReference type="EnsemblMetazoa" id="CapteP97989"/>
    </source>
</evidence>
<reference evidence="8" key="3">
    <citation type="submission" date="2015-06" db="UniProtKB">
        <authorList>
            <consortium name="EnsemblMetazoa"/>
        </authorList>
    </citation>
    <scope>IDENTIFICATION</scope>
</reference>
<dbReference type="InterPro" id="IPR002994">
    <property type="entry name" value="Surf1/Shy1"/>
</dbReference>
<evidence type="ECO:0000256" key="5">
    <source>
        <dbReference type="ARBA" id="ARBA00023136"/>
    </source>
</evidence>
<evidence type="ECO:0000313" key="7">
    <source>
        <dbReference type="EMBL" id="ELT95289.1"/>
    </source>
</evidence>
<dbReference type="FunCoup" id="R7TNS8">
    <property type="interactions" value="948"/>
</dbReference>
<dbReference type="Proteomes" id="UP000014760">
    <property type="component" value="Unassembled WGS sequence"/>
</dbReference>
<keyword evidence="6" id="KW-0999">Mitochondrion inner membrane</keyword>
<dbReference type="InterPro" id="IPR045214">
    <property type="entry name" value="Surf1/Surf4"/>
</dbReference>
<dbReference type="GO" id="GO:0005743">
    <property type="term" value="C:mitochondrial inner membrane"/>
    <property type="evidence" value="ECO:0007669"/>
    <property type="project" value="UniProtKB-SubCell"/>
</dbReference>
<keyword evidence="5" id="KW-0472">Membrane</keyword>
<comment type="similarity">
    <text evidence="2 6">Belongs to the SURF1 family.</text>
</comment>
<dbReference type="HOGENOM" id="CLU_047737_4_2_1"/>
<dbReference type="Pfam" id="PF02104">
    <property type="entry name" value="SURF1"/>
    <property type="match status" value="1"/>
</dbReference>
<dbReference type="GO" id="GO:0033617">
    <property type="term" value="P:mitochondrial respiratory chain complex IV assembly"/>
    <property type="evidence" value="ECO:0007669"/>
    <property type="project" value="TreeGrafter"/>
</dbReference>
<dbReference type="EMBL" id="AMQN01011899">
    <property type="status" value="NOT_ANNOTATED_CDS"/>
    <property type="molecule type" value="Genomic_DNA"/>
</dbReference>
<keyword evidence="3" id="KW-0812">Transmembrane</keyword>
<evidence type="ECO:0000256" key="4">
    <source>
        <dbReference type="ARBA" id="ARBA00022989"/>
    </source>
</evidence>
<comment type="function">
    <text evidence="6">Probably involved in the biogenesis of the COX complex.</text>
</comment>
<dbReference type="PROSITE" id="PS50895">
    <property type="entry name" value="SURF1"/>
    <property type="match status" value="1"/>
</dbReference>
<protein>
    <recommendedName>
        <fullName evidence="6">SURF1-like protein</fullName>
    </recommendedName>
</protein>
<dbReference type="STRING" id="283909.R7TNS8"/>
<reference evidence="9" key="1">
    <citation type="submission" date="2012-12" db="EMBL/GenBank/DDBJ databases">
        <authorList>
            <person name="Hellsten U."/>
            <person name="Grimwood J."/>
            <person name="Chapman J.A."/>
            <person name="Shapiro H."/>
            <person name="Aerts A."/>
            <person name="Otillar R.P."/>
            <person name="Terry A.Y."/>
            <person name="Boore J.L."/>
            <person name="Simakov O."/>
            <person name="Marletaz F."/>
            <person name="Cho S.-J."/>
            <person name="Edsinger-Gonzales E."/>
            <person name="Havlak P."/>
            <person name="Kuo D.-H."/>
            <person name="Larsson T."/>
            <person name="Lv J."/>
            <person name="Arendt D."/>
            <person name="Savage R."/>
            <person name="Osoegawa K."/>
            <person name="de Jong P."/>
            <person name="Lindberg D.R."/>
            <person name="Seaver E.C."/>
            <person name="Weisblat D.A."/>
            <person name="Putnam N.H."/>
            <person name="Grigoriev I.V."/>
            <person name="Rokhsar D.S."/>
        </authorList>
    </citation>
    <scope>NUCLEOTIDE SEQUENCE</scope>
    <source>
        <strain evidence="9">I ESC-2004</strain>
    </source>
</reference>
<dbReference type="PANTHER" id="PTHR23427">
    <property type="entry name" value="SURFEIT LOCUS PROTEIN"/>
    <property type="match status" value="1"/>
</dbReference>
<organism evidence="7">
    <name type="scientific">Capitella teleta</name>
    <name type="common">Polychaete worm</name>
    <dbReference type="NCBI Taxonomy" id="283909"/>
    <lineage>
        <taxon>Eukaryota</taxon>
        <taxon>Metazoa</taxon>
        <taxon>Spiralia</taxon>
        <taxon>Lophotrochozoa</taxon>
        <taxon>Annelida</taxon>
        <taxon>Polychaeta</taxon>
        <taxon>Sedentaria</taxon>
        <taxon>Scolecida</taxon>
        <taxon>Capitellidae</taxon>
        <taxon>Capitella</taxon>
    </lineage>
</organism>
<evidence type="ECO:0000256" key="2">
    <source>
        <dbReference type="ARBA" id="ARBA00007165"/>
    </source>
</evidence>
<gene>
    <name evidence="7" type="ORF">CAPTEDRAFT_97989</name>
</gene>
<dbReference type="CDD" id="cd06662">
    <property type="entry name" value="SURF1"/>
    <property type="match status" value="1"/>
</dbReference>
<evidence type="ECO:0000256" key="1">
    <source>
        <dbReference type="ARBA" id="ARBA00004370"/>
    </source>
</evidence>
<evidence type="ECO:0000256" key="3">
    <source>
        <dbReference type="ARBA" id="ARBA00022692"/>
    </source>
</evidence>
<name>R7TNS8_CAPTE</name>
<evidence type="ECO:0000313" key="9">
    <source>
        <dbReference type="Proteomes" id="UP000014760"/>
    </source>
</evidence>
<dbReference type="OrthoDB" id="10040024at2759"/>
<proteinExistence type="inferred from homology"/>
<dbReference type="OMA" id="FFEMARY"/>
<keyword evidence="9" id="KW-1185">Reference proteome</keyword>
<dbReference type="EMBL" id="KB309171">
    <property type="protein sequence ID" value="ELT95289.1"/>
    <property type="molecule type" value="Genomic_DNA"/>
</dbReference>
<keyword evidence="6" id="KW-0496">Mitochondrion</keyword>
<dbReference type="AlphaFoldDB" id="R7TNS8"/>
<sequence>LFPVLTFGLGTWQIGRRQWKLNLIDALKERTTAEPQPLEQCMDQLDDMEYMRVKVRGHFEHTGEMHIALRAPADDNTARAGSMGGGKRAAGGNVITPFILENGFVQILVNRGWVPFDKIQPQMRPEGQVEGVIDLVGLVRHSDERTQFVPANRPKENQWFRRDVEAMARNADTAPIFLDAVEGNTVEGGPIGGQTRVTIRNEHASYIVTW</sequence>
<reference evidence="7 9" key="2">
    <citation type="journal article" date="2013" name="Nature">
        <title>Insights into bilaterian evolution from three spiralian genomes.</title>
        <authorList>
            <person name="Simakov O."/>
            <person name="Marletaz F."/>
            <person name="Cho S.J."/>
            <person name="Edsinger-Gonzales E."/>
            <person name="Havlak P."/>
            <person name="Hellsten U."/>
            <person name="Kuo D.H."/>
            <person name="Larsson T."/>
            <person name="Lv J."/>
            <person name="Arendt D."/>
            <person name="Savage R."/>
            <person name="Osoegawa K."/>
            <person name="de Jong P."/>
            <person name="Grimwood J."/>
            <person name="Chapman J.A."/>
            <person name="Shapiro H."/>
            <person name="Aerts A."/>
            <person name="Otillar R.P."/>
            <person name="Terry A.Y."/>
            <person name="Boore J.L."/>
            <person name="Grigoriev I.V."/>
            <person name="Lindberg D.R."/>
            <person name="Seaver E.C."/>
            <person name="Weisblat D.A."/>
            <person name="Putnam N.H."/>
            <person name="Rokhsar D.S."/>
        </authorList>
    </citation>
    <scope>NUCLEOTIDE SEQUENCE</scope>
    <source>
        <strain evidence="7 9">I ESC-2004</strain>
    </source>
</reference>
<comment type="subcellular location">
    <subcellularLocation>
        <location evidence="1">Membrane</location>
    </subcellularLocation>
    <subcellularLocation>
        <location evidence="6">Mitochondrion inner membrane</location>
        <topology evidence="6">Multi-pass membrane protein</topology>
    </subcellularLocation>
</comment>
<keyword evidence="4" id="KW-1133">Transmembrane helix</keyword>
<evidence type="ECO:0000256" key="6">
    <source>
        <dbReference type="RuleBase" id="RU363076"/>
    </source>
</evidence>